<dbReference type="SUPFAM" id="SSF52091">
    <property type="entry name" value="SpoIIaa-like"/>
    <property type="match status" value="1"/>
</dbReference>
<dbReference type="PANTHER" id="PTHR33495">
    <property type="entry name" value="ANTI-SIGMA FACTOR ANTAGONIST TM_1081-RELATED-RELATED"/>
    <property type="match status" value="1"/>
</dbReference>
<dbReference type="AlphaFoldDB" id="A0A505DR21"/>
<organism evidence="4 5">
    <name type="scientific">Streptomyces sporangiiformans</name>
    <dbReference type="NCBI Taxonomy" id="2315329"/>
    <lineage>
        <taxon>Bacteria</taxon>
        <taxon>Bacillati</taxon>
        <taxon>Actinomycetota</taxon>
        <taxon>Actinomycetes</taxon>
        <taxon>Kitasatosporales</taxon>
        <taxon>Streptomycetaceae</taxon>
        <taxon>Streptomyces</taxon>
    </lineage>
</organism>
<keyword evidence="5" id="KW-1185">Reference proteome</keyword>
<name>A0A505DR21_9ACTN</name>
<feature type="domain" description="STAS" evidence="3">
    <location>
        <begin position="10"/>
        <end position="119"/>
    </location>
</feature>
<sequence length="133" mass="14526">MGAMMRHPTYDIRERTVNDNTVIELSGELDLMASTELVACLDAVCEAVPSRLVLDLRRVTFLDCSGLALLCRIRNRLAGGRGQLLLVLDDTRHRRLLRLTGLSDTFDIVTDVATALTRTSPPGRSDTSADGGI</sequence>
<accession>A0A505DR21</accession>
<evidence type="ECO:0000313" key="5">
    <source>
        <dbReference type="Proteomes" id="UP000317378"/>
    </source>
</evidence>
<dbReference type="PANTHER" id="PTHR33495:SF2">
    <property type="entry name" value="ANTI-SIGMA FACTOR ANTAGONIST TM_1081-RELATED"/>
    <property type="match status" value="1"/>
</dbReference>
<reference evidence="4 5" key="1">
    <citation type="submission" date="2019-06" db="EMBL/GenBank/DDBJ databases">
        <title>Streptomyces sporangiiformans sp. nov., a novel actinomycete isolated from soil in Mount Song.</title>
        <authorList>
            <person name="Han L."/>
        </authorList>
    </citation>
    <scope>NUCLEOTIDE SEQUENCE [LARGE SCALE GENOMIC DNA]</scope>
    <source>
        <strain evidence="4 5">NEAU-SSA 1</strain>
    </source>
</reference>
<dbReference type="CDD" id="cd07043">
    <property type="entry name" value="STAS_anti-anti-sigma_factors"/>
    <property type="match status" value="1"/>
</dbReference>
<comment type="caution">
    <text evidence="4">The sequence shown here is derived from an EMBL/GenBank/DDBJ whole genome shotgun (WGS) entry which is preliminary data.</text>
</comment>
<dbReference type="EMBL" id="VCHX02000044">
    <property type="protein sequence ID" value="TPQ23603.1"/>
    <property type="molecule type" value="Genomic_DNA"/>
</dbReference>
<evidence type="ECO:0000256" key="1">
    <source>
        <dbReference type="ARBA" id="ARBA00009013"/>
    </source>
</evidence>
<comment type="similarity">
    <text evidence="1 2">Belongs to the anti-sigma-factor antagonist family.</text>
</comment>
<dbReference type="InterPro" id="IPR002645">
    <property type="entry name" value="STAS_dom"/>
</dbReference>
<evidence type="ECO:0000313" key="4">
    <source>
        <dbReference type="EMBL" id="TPQ23603.1"/>
    </source>
</evidence>
<dbReference type="Pfam" id="PF01740">
    <property type="entry name" value="STAS"/>
    <property type="match status" value="1"/>
</dbReference>
<dbReference type="NCBIfam" id="TIGR00377">
    <property type="entry name" value="ant_ant_sig"/>
    <property type="match status" value="1"/>
</dbReference>
<dbReference type="Gene3D" id="3.30.750.24">
    <property type="entry name" value="STAS domain"/>
    <property type="match status" value="1"/>
</dbReference>
<dbReference type="GO" id="GO:0043856">
    <property type="term" value="F:anti-sigma factor antagonist activity"/>
    <property type="evidence" value="ECO:0007669"/>
    <property type="project" value="InterPro"/>
</dbReference>
<gene>
    <name evidence="4" type="ORF">FGD71_003225</name>
</gene>
<dbReference type="PROSITE" id="PS50801">
    <property type="entry name" value="STAS"/>
    <property type="match status" value="1"/>
</dbReference>
<dbReference type="Proteomes" id="UP000317378">
    <property type="component" value="Unassembled WGS sequence"/>
</dbReference>
<dbReference type="InterPro" id="IPR003658">
    <property type="entry name" value="Anti-sigma_ant"/>
</dbReference>
<protein>
    <recommendedName>
        <fullName evidence="2">Anti-sigma factor antagonist</fullName>
    </recommendedName>
</protein>
<evidence type="ECO:0000259" key="3">
    <source>
        <dbReference type="PROSITE" id="PS50801"/>
    </source>
</evidence>
<dbReference type="InterPro" id="IPR036513">
    <property type="entry name" value="STAS_dom_sf"/>
</dbReference>
<dbReference type="OrthoDB" id="4833278at2"/>
<proteinExistence type="inferred from homology"/>
<evidence type="ECO:0000256" key="2">
    <source>
        <dbReference type="RuleBase" id="RU003749"/>
    </source>
</evidence>